<evidence type="ECO:0000259" key="6">
    <source>
        <dbReference type="PROSITE" id="PS50003"/>
    </source>
</evidence>
<dbReference type="SUPFAM" id="SSF48371">
    <property type="entry name" value="ARM repeat"/>
    <property type="match status" value="1"/>
</dbReference>
<dbReference type="InterPro" id="IPR011993">
    <property type="entry name" value="PH-like_dom_sf"/>
</dbReference>
<feature type="region of interest" description="Disordered" evidence="5">
    <location>
        <begin position="417"/>
        <end position="476"/>
    </location>
</feature>
<dbReference type="PANTHER" id="PTHR21630">
    <property type="entry name" value="VEPH-A/MELTED"/>
    <property type="match status" value="1"/>
</dbReference>
<proteinExistence type="inferred from homology"/>
<dbReference type="Gene3D" id="2.30.29.30">
    <property type="entry name" value="Pleckstrin-homology domain (PH domain)/Phosphotyrosine-binding domain (PTB)"/>
    <property type="match status" value="1"/>
</dbReference>
<evidence type="ECO:0000313" key="7">
    <source>
        <dbReference type="RefSeq" id="XP_013182438.1"/>
    </source>
</evidence>
<feature type="region of interest" description="Disordered" evidence="5">
    <location>
        <begin position="509"/>
        <end position="536"/>
    </location>
</feature>
<dbReference type="SMART" id="SM00233">
    <property type="entry name" value="PH"/>
    <property type="match status" value="1"/>
</dbReference>
<dbReference type="InterPro" id="IPR016024">
    <property type="entry name" value="ARM-type_fold"/>
</dbReference>
<dbReference type="KEGG" id="pxu:106128546"/>
<feature type="domain" description="PH" evidence="6">
    <location>
        <begin position="849"/>
        <end position="944"/>
    </location>
</feature>
<reference evidence="7" key="1">
    <citation type="submission" date="2025-08" db="UniProtKB">
        <authorList>
            <consortium name="RefSeq"/>
        </authorList>
    </citation>
    <scope>IDENTIFICATION</scope>
</reference>
<sequence>MHELLKHVLNERDLTRAGDLFAIPDSEIVDDLNEVLKQITEISSRPDYCRNDRDQALIEICVTRTTSCIKETGTLPKYCAALVSLLESCLHHNLMPVGHLRDDDPPHAKIASDIIACIVLVSFPLQSDKETSGNKEVMELFLPVAVQFLHKGNREISRHMARYLSLAAVHHAPLLKPHVQTIMDSIMSGNYPLCRILTNLYEVCPEPLEGHVTALVSLLPHAEQVEKNSLFALFEQIAVRRPEALKTCVPQLLSYLCPHTASQTDPSCMCIDLLQLMVCLSRSRASLVCEHGAAVRRAARPPHATPTASALVATVLAQLGHTSRERAQEALNFVVERLCGAGGGGGAGAERAEQAALLRSATALCSAYPALFTDRLLAALRANNNSRPKSTISHSEVNRTSGGVTIVKLGGAASNNSGAVIPTPSSNTSVTTPPVSTATPSNPPVTGGYTRRAKLGDSRSTGRLHTGPNSHRSMTRLNVAGGSVGGLHKSMTRLSSSQQINLINANQPAAGVGKGSSGGVAVPGSPPRAPRQPARHHHHNILIGPSTSTSTGPTIISGPPLQTQSISVNPLTTGKSTDGLTPLTSSVSIQHSNSALGQISVISSTQPLPNNGSAPPAGNPVSISGPVTVTSRRANNTSVTMINSSSSANSAANANTNANHRISVFEPYPMRDTVQHFCEKHLDKIKAYMDNVSLRLPPPAKCTIEERRSKKQARLQFACGRRGPHCLYARAAFSMRTRAPRVWIHLMFLALQARHAAALSSRDPTVASLKHCWDILKCENKTFLTLVTGAFPAAKEQEMLVAELRAAGFFDVFELSGAPPAPTAPTHATWGCFLCTRPERAVGFLAAETPVIEGQLKEKKGRWRLFRRWRTRYFTLSGHHLSCKGASGGESIDINQIRSVKVSRGARNIPKAFEIFTGDQTLILKPKDGKNAEEWAQCLSIAVAHSHARDAPAKANSLPARGLTLKSF</sequence>
<keyword evidence="3" id="KW-1003">Cell membrane</keyword>
<dbReference type="GeneID" id="106128546"/>
<dbReference type="InterPro" id="IPR039888">
    <property type="entry name" value="Melted-like"/>
</dbReference>
<evidence type="ECO:0000256" key="4">
    <source>
        <dbReference type="ARBA" id="ARBA00023136"/>
    </source>
</evidence>
<evidence type="ECO:0000256" key="1">
    <source>
        <dbReference type="ARBA" id="ARBA00004413"/>
    </source>
</evidence>
<dbReference type="InterPro" id="IPR001849">
    <property type="entry name" value="PH_domain"/>
</dbReference>
<dbReference type="Proteomes" id="UP000694872">
    <property type="component" value="Unplaced"/>
</dbReference>
<dbReference type="PANTHER" id="PTHR21630:SF10">
    <property type="entry name" value="VENTRICULAR ZONE-EXPRESSED PH DOMAIN-CONTAINING PROTEIN HOMOLOG 1"/>
    <property type="match status" value="1"/>
</dbReference>
<dbReference type="RefSeq" id="XP_013182438.1">
    <property type="nucleotide sequence ID" value="XM_013326984.1"/>
</dbReference>
<keyword evidence="4" id="KW-0472">Membrane</keyword>
<accession>A0AAJ6ZZ92</accession>
<name>A0AAJ6ZZ92_PAPXU</name>
<dbReference type="GO" id="GO:0010314">
    <property type="term" value="F:phosphatidylinositol-5-phosphate binding"/>
    <property type="evidence" value="ECO:0007669"/>
    <property type="project" value="TreeGrafter"/>
</dbReference>
<evidence type="ECO:0000256" key="2">
    <source>
        <dbReference type="ARBA" id="ARBA00010187"/>
    </source>
</evidence>
<dbReference type="AlphaFoldDB" id="A0AAJ6ZZ92"/>
<dbReference type="PROSITE" id="PS50003">
    <property type="entry name" value="PH_DOMAIN"/>
    <property type="match status" value="1"/>
</dbReference>
<dbReference type="SUPFAM" id="SSF50729">
    <property type="entry name" value="PH domain-like"/>
    <property type="match status" value="1"/>
</dbReference>
<comment type="similarity">
    <text evidence="2">Belongs to the MELT/VEPH family.</text>
</comment>
<feature type="compositionally biased region" description="Low complexity" evidence="5">
    <location>
        <begin position="422"/>
        <end position="446"/>
    </location>
</feature>
<dbReference type="CDD" id="cd01264">
    <property type="entry name" value="PH_MELT_VEPH1"/>
    <property type="match status" value="1"/>
</dbReference>
<organism evidence="7">
    <name type="scientific">Papilio xuthus</name>
    <name type="common">Asian swallowtail butterfly</name>
    <dbReference type="NCBI Taxonomy" id="66420"/>
    <lineage>
        <taxon>Eukaryota</taxon>
        <taxon>Metazoa</taxon>
        <taxon>Ecdysozoa</taxon>
        <taxon>Arthropoda</taxon>
        <taxon>Hexapoda</taxon>
        <taxon>Insecta</taxon>
        <taxon>Pterygota</taxon>
        <taxon>Neoptera</taxon>
        <taxon>Endopterygota</taxon>
        <taxon>Lepidoptera</taxon>
        <taxon>Glossata</taxon>
        <taxon>Ditrysia</taxon>
        <taxon>Papilionoidea</taxon>
        <taxon>Papilionidae</taxon>
        <taxon>Papilioninae</taxon>
        <taxon>Papilio</taxon>
    </lineage>
</organism>
<feature type="compositionally biased region" description="Polar residues" evidence="5">
    <location>
        <begin position="458"/>
        <end position="476"/>
    </location>
</feature>
<gene>
    <name evidence="7" type="primary">LOC106128546</name>
</gene>
<dbReference type="CTD" id="38785"/>
<evidence type="ECO:0000256" key="5">
    <source>
        <dbReference type="SAM" id="MobiDB-lite"/>
    </source>
</evidence>
<protein>
    <submittedName>
        <fullName evidence="7">Ventricular zone-expressed PH domain-containing protein</fullName>
    </submittedName>
</protein>
<evidence type="ECO:0000256" key="3">
    <source>
        <dbReference type="ARBA" id="ARBA00022475"/>
    </source>
</evidence>
<dbReference type="GO" id="GO:0009966">
    <property type="term" value="P:regulation of signal transduction"/>
    <property type="evidence" value="ECO:0007669"/>
    <property type="project" value="TreeGrafter"/>
</dbReference>
<dbReference type="GO" id="GO:0005886">
    <property type="term" value="C:plasma membrane"/>
    <property type="evidence" value="ECO:0007669"/>
    <property type="project" value="UniProtKB-SubCell"/>
</dbReference>
<comment type="subcellular location">
    <subcellularLocation>
        <location evidence="1">Cell membrane</location>
        <topology evidence="1">Peripheral membrane protein</topology>
        <orientation evidence="1">Cytoplasmic side</orientation>
    </subcellularLocation>
</comment>